<protein>
    <submittedName>
        <fullName evidence="3">DsDNA nuclease domain-containing protein</fullName>
    </submittedName>
</protein>
<evidence type="ECO:0000313" key="4">
    <source>
        <dbReference type="Proteomes" id="UP001241656"/>
    </source>
</evidence>
<proteinExistence type="predicted"/>
<evidence type="ECO:0000313" key="3">
    <source>
        <dbReference type="EMBL" id="WHF51965.1"/>
    </source>
</evidence>
<accession>A0ABY8RDB1</accession>
<dbReference type="Pfam" id="PF05729">
    <property type="entry name" value="NACHT"/>
    <property type="match status" value="1"/>
</dbReference>
<evidence type="ECO:0000259" key="2">
    <source>
        <dbReference type="Pfam" id="PF14130"/>
    </source>
</evidence>
<name>A0ABY8RDB1_9FLAO</name>
<dbReference type="Gene3D" id="3.40.50.300">
    <property type="entry name" value="P-loop containing nucleotide triphosphate hydrolases"/>
    <property type="match status" value="1"/>
</dbReference>
<keyword evidence="4" id="KW-1185">Reference proteome</keyword>
<dbReference type="RefSeq" id="WP_282905272.1">
    <property type="nucleotide sequence ID" value="NZ_CP124855.1"/>
</dbReference>
<dbReference type="Proteomes" id="UP001241656">
    <property type="component" value="Chromosome"/>
</dbReference>
<feature type="domain" description="NACHT" evidence="1">
    <location>
        <begin position="282"/>
        <end position="451"/>
    </location>
</feature>
<dbReference type="InterPro" id="IPR025382">
    <property type="entry name" value="Cap4-like_endonuclease_dom"/>
</dbReference>
<evidence type="ECO:0000259" key="1">
    <source>
        <dbReference type="Pfam" id="PF05729"/>
    </source>
</evidence>
<dbReference type="InterPro" id="IPR007111">
    <property type="entry name" value="NACHT_NTPase"/>
</dbReference>
<dbReference type="EMBL" id="CP124855">
    <property type="protein sequence ID" value="WHF51965.1"/>
    <property type="molecule type" value="Genomic_DNA"/>
</dbReference>
<feature type="domain" description="CD-NTase associated protein 4-like DNA endonuclease" evidence="2">
    <location>
        <begin position="3"/>
        <end position="154"/>
    </location>
</feature>
<sequence length="2171" mass="252239">MEGSASQAGFYYQNNVAALQIIDCLFYQSDIREVMLENYKKGNHIDDIIVFKNGHTDYFQVKWSEDEEKSYTLSSMLKSETGKDTKKSLFKQLAEGYVTAKRHSGTFSINLYTTKKVGRQKRPSEGLSHSLSEVIGIFFEPLKSFEKRYDEMVNFDEYQPTIEKIRAECALDENSFDEFIKSLEFRFEQAPIEEVQHALKFKMETLGIEKILMEKLLNAVVKWSISGHAITKQIVLRELGILERFEDKLSHYFKVIADEHYVANETFFSQLEKALSELPGGYIFIEGLPGIGKSTSLTKFKMSHKDVTLAYYCFIPDLKNNFGELRHQSEYFLKSLCIAIEKSFPHVELPNLYSERYQEKLSQYIDKLSTLGEKIIFIIDGLDHVHRDTAVGEDSLLNSIKGHLPENIFFILSSQYSAVLSPSVLAQIDSEPQRYIKVIPFNQSEIKEYLHNKGVDSAEILNSVEQISGGIPLYLHYISEHLVKSRKEDFGEILSDFPQLAGGTIDLYHEYLFQGIKNDSLAKWVLAVLAYRKENTELIEVKNILSLAGEERNLTDIENVINRFSHLLKQMDGRSYAIFHNSFREFIISKTPNLKETFNTALSQYYKQNPFTDDAYRNYFKHLFELRKFGEIISMTTLEWAKEAWRNYRSIEEININIDLAVRASIEITSLPEFIRLAFLKDQFGQIGEKMDNSEIDLPILLLRAGELANSLRYIWDGDFVLTSKEGLCFYLKEYFATTGNLLPANVITQGFSKPLTTNTYQNIVEVYKAEALFLEDILPVFSKIDQMRWSPTNEDHTDHMVEEHTPDENEEYNNSIKLQVIEYLGDCKQYRKLLMLERELGDELLKQKVRITLIKLLLLSKEKATAISKLKEINFGLVEDEGFIELVEFCTDYLTDEEIRSYFPSRVIPKPVLPNEIIDKDSLNSALSEEVSGLFKILKVLWIFQEETIDTLIRELNYVSDSAEQIYESIFLLSRLWHEERNGQLEEDEIQDNFEECIENLYGDEINLSETRSRGLFDMDSESPAIARNIKVLFADVFAVAFGILSDEQMKLLVNYWMENDDINNAFTHYTVGLTIAEKLHKSRYSSERELIFALIQHAENRALSENEATTLTGYLGEIAGVYGICGFKEDFKRIYNQMLNVSFGLGSRKDYQTSNIIGPLEMIHQIDPDNTLKRLSEVFHIQDKLKNAGNGRMHHIVLSNLIRFVGKRFPDLAFKLMEFEEENIDREETLDIILKPMIRNCTADDIRLYLAIVKTMARWSNGSSSEGHFRNVSLLLLERAIFYDDREMIQQIVDLMKFNALTELDKPEIIKEIIKIFDENSIPTKEYALDLPVEEADLNVVARDKDTIPKNKKKFVYADVKLPPEKVHQLFKEDYPGFIAYIERALENLRKNQCNQILRRLYNSYKKTFVKLLKGITSPENLDNGRATKLTKEYVSFKEKIVNLIISEPNNIREIKSFFNELVINIADILQSTEFQDHVEKNLNVNKWLDNLLSELHLQRNHDLQYILPDSEVIILVDECPLDHLDDFVEFIDRHTNGKTRTLSLLKICNRFLFLDLKKAKEILSMLSRYEYDSVLFPRETDPDKPAFDILTSILREDVDFGKRFLLHSYYIQKSKYNRELTLAIDKLLKYKEYFEGNSIKAYYEANLLYNKELSEGISPKEDRYEFILEHVETPSFKEITVQHLIWLFNYPVVKIRELTLRSAFDMFWHDAEALDVFVKCCIVNGNDNEIEHGIVVLQAIALKHTEILAKHKDELFALLDKEHFNIVQTGKELLNLINTYLPGFLSEEETADVNSPLVQFQSENLESVFYKKNSMRSYILSRFQIELLKKIDDHFKSAESIFGLVYDEIKTNGRSENPRFEDAAVQRKYNINTNFDNIEIQSHYYDEVKSSINRVFYSNISTIFFDQQFISGIGNDFRLYDPSTLLYQVQRKADDVNWFTPGISEEDFIMFNDFESIIQNFVHRLAEFVPLVEIGSQRQNKYKELSGTCYFDAKAFLKSRDFTISDLNPLPFQLRHNMYAYDIPLVMADLPPYPVEEIKPIVQVTSNNFRGVVDVTYANLTSDAFSAMGLQEKNLLQIILGDEESPLKASEWIGSYASGPGWRRFKPGSHGLTLEIKKKNLLEYLENNNLVLCYKIEMRRSTDTDRTENIMNWHKLSRVVEIDLLIKT</sequence>
<organism evidence="3 4">
    <name type="scientific">Chryseobacterium gotjawalense</name>
    <dbReference type="NCBI Taxonomy" id="3042315"/>
    <lineage>
        <taxon>Bacteria</taxon>
        <taxon>Pseudomonadati</taxon>
        <taxon>Bacteroidota</taxon>
        <taxon>Flavobacteriia</taxon>
        <taxon>Flavobacteriales</taxon>
        <taxon>Weeksellaceae</taxon>
        <taxon>Chryseobacterium group</taxon>
        <taxon>Chryseobacterium</taxon>
    </lineage>
</organism>
<dbReference type="SUPFAM" id="SSF52540">
    <property type="entry name" value="P-loop containing nucleoside triphosphate hydrolases"/>
    <property type="match status" value="1"/>
</dbReference>
<gene>
    <name evidence="3" type="ORF">QGN23_01510</name>
</gene>
<dbReference type="InterPro" id="IPR027417">
    <property type="entry name" value="P-loop_NTPase"/>
</dbReference>
<dbReference type="Pfam" id="PF14130">
    <property type="entry name" value="Cap4_nuclease"/>
    <property type="match status" value="1"/>
</dbReference>
<reference evidence="3 4" key="1">
    <citation type="submission" date="2023-05" db="EMBL/GenBank/DDBJ databases">
        <title>Genomic insight into Chryseobacterium sp. wdc7 isolated forest soil (Gotjawal).</title>
        <authorList>
            <person name="Park S.-J."/>
        </authorList>
    </citation>
    <scope>NUCLEOTIDE SEQUENCE [LARGE SCALE GENOMIC DNA]</scope>
    <source>
        <strain evidence="4">wdc7</strain>
    </source>
</reference>